<dbReference type="InterPro" id="IPR026579">
    <property type="entry name" value="FtsQ"/>
</dbReference>
<evidence type="ECO:0000256" key="9">
    <source>
        <dbReference type="HAMAP-Rule" id="MF_00911"/>
    </source>
</evidence>
<feature type="domain" description="POTRA" evidence="10">
    <location>
        <begin position="43"/>
        <end position="112"/>
    </location>
</feature>
<dbReference type="GO" id="GO:0005886">
    <property type="term" value="C:plasma membrane"/>
    <property type="evidence" value="ECO:0007669"/>
    <property type="project" value="UniProtKB-SubCell"/>
</dbReference>
<accession>A0A4R2N908</accession>
<dbReference type="Gene3D" id="3.40.50.11690">
    <property type="entry name" value="Cell division protein FtsQ/DivIB"/>
    <property type="match status" value="1"/>
</dbReference>
<comment type="caution">
    <text evidence="11">The sequence shown here is derived from an EMBL/GenBank/DDBJ whole genome shotgun (WGS) entry which is preliminary data.</text>
</comment>
<evidence type="ECO:0000256" key="6">
    <source>
        <dbReference type="ARBA" id="ARBA00022989"/>
    </source>
</evidence>
<evidence type="ECO:0000256" key="1">
    <source>
        <dbReference type="ARBA" id="ARBA00004370"/>
    </source>
</evidence>
<organism evidence="11 12">
    <name type="scientific">Simplicispira metamorpha</name>
    <dbReference type="NCBI Taxonomy" id="80881"/>
    <lineage>
        <taxon>Bacteria</taxon>
        <taxon>Pseudomonadati</taxon>
        <taxon>Pseudomonadota</taxon>
        <taxon>Betaproteobacteria</taxon>
        <taxon>Burkholderiales</taxon>
        <taxon>Comamonadaceae</taxon>
        <taxon>Simplicispira</taxon>
    </lineage>
</organism>
<dbReference type="PANTHER" id="PTHR35851:SF1">
    <property type="entry name" value="CELL DIVISION PROTEIN FTSQ"/>
    <property type="match status" value="1"/>
</dbReference>
<dbReference type="RefSeq" id="WP_119013098.1">
    <property type="nucleotide sequence ID" value="NZ_QXNC01000012.1"/>
</dbReference>
<dbReference type="GO" id="GO:0090529">
    <property type="term" value="P:cell septum assembly"/>
    <property type="evidence" value="ECO:0007669"/>
    <property type="project" value="InterPro"/>
</dbReference>
<dbReference type="Gene3D" id="3.10.20.310">
    <property type="entry name" value="membrane protein fhac"/>
    <property type="match status" value="1"/>
</dbReference>
<comment type="similarity">
    <text evidence="9">Belongs to the FtsQ/DivIB family. FtsQ subfamily.</text>
</comment>
<keyword evidence="7 9" id="KW-0472">Membrane</keyword>
<keyword evidence="5 9" id="KW-0812">Transmembrane</keyword>
<dbReference type="PANTHER" id="PTHR35851">
    <property type="entry name" value="CELL DIVISION PROTEIN FTSQ"/>
    <property type="match status" value="1"/>
</dbReference>
<sequence>MTDTLPAPLDVRLMNQTASVLFMACVVLVLAASVWWALRHPAFAIGRIVVEGDLVHNNAVTLRANVAPQLVGNFFTIDLRTAREAFEQAPWVRSAQVRRQYPRTLHVVLQEHNAVAHWGPDTGLAMVNSYGEVFEASADDAEDDDLPRLQGPQGQSAQVLQMYGLLQSAFGTLGMPVKALELSGRGGWRATLGGGAVVELGGGAVSDVERRAKGFVGTLTQVAAQYGRKPDALESADLRHAGGYAVRLRGVTTVAPGAAAVRR</sequence>
<dbReference type="Pfam" id="PF08478">
    <property type="entry name" value="POTRA_1"/>
    <property type="match status" value="1"/>
</dbReference>
<feature type="transmembrane region" description="Helical" evidence="9">
    <location>
        <begin position="20"/>
        <end position="38"/>
    </location>
</feature>
<evidence type="ECO:0000313" key="11">
    <source>
        <dbReference type="EMBL" id="TCP17487.1"/>
    </source>
</evidence>
<dbReference type="AlphaFoldDB" id="A0A4R2N908"/>
<dbReference type="InterPro" id="IPR013685">
    <property type="entry name" value="POTRA_FtsQ_type"/>
</dbReference>
<dbReference type="GO" id="GO:0043093">
    <property type="term" value="P:FtsZ-dependent cytokinesis"/>
    <property type="evidence" value="ECO:0007669"/>
    <property type="project" value="UniProtKB-UniRule"/>
</dbReference>
<keyword evidence="12" id="KW-1185">Reference proteome</keyword>
<evidence type="ECO:0000256" key="3">
    <source>
        <dbReference type="ARBA" id="ARBA00022519"/>
    </source>
</evidence>
<comment type="subcellular location">
    <subcellularLocation>
        <location evidence="9">Cell inner membrane</location>
        <topology evidence="9">Single-pass type II membrane protein</topology>
    </subcellularLocation>
    <subcellularLocation>
        <location evidence="1">Membrane</location>
    </subcellularLocation>
    <text evidence="9">Localizes to the division septum.</text>
</comment>
<evidence type="ECO:0000256" key="2">
    <source>
        <dbReference type="ARBA" id="ARBA00022475"/>
    </source>
</evidence>
<comment type="subunit">
    <text evidence="9">Part of a complex composed of FtsB, FtsL and FtsQ.</text>
</comment>
<evidence type="ECO:0000259" key="10">
    <source>
        <dbReference type="PROSITE" id="PS51779"/>
    </source>
</evidence>
<dbReference type="Pfam" id="PF03799">
    <property type="entry name" value="FtsQ_DivIB_C"/>
    <property type="match status" value="1"/>
</dbReference>
<evidence type="ECO:0000256" key="4">
    <source>
        <dbReference type="ARBA" id="ARBA00022618"/>
    </source>
</evidence>
<dbReference type="Proteomes" id="UP000295182">
    <property type="component" value="Unassembled WGS sequence"/>
</dbReference>
<dbReference type="EMBL" id="SLXH01000012">
    <property type="protein sequence ID" value="TCP17487.1"/>
    <property type="molecule type" value="Genomic_DNA"/>
</dbReference>
<name>A0A4R2N908_9BURK</name>
<comment type="function">
    <text evidence="9">Essential cell division protein. May link together the upstream cell division proteins, which are predominantly cytoplasmic, with the downstream cell division proteins, which are predominantly periplasmic. May control correct divisome assembly.</text>
</comment>
<evidence type="ECO:0000313" key="12">
    <source>
        <dbReference type="Proteomes" id="UP000295182"/>
    </source>
</evidence>
<keyword evidence="6 9" id="KW-1133">Transmembrane helix</keyword>
<keyword evidence="3 9" id="KW-0997">Cell inner membrane</keyword>
<reference evidence="11 12" key="1">
    <citation type="submission" date="2019-03" db="EMBL/GenBank/DDBJ databases">
        <title>Genomic Encyclopedia of Type Strains, Phase IV (KMG-IV): sequencing the most valuable type-strain genomes for metagenomic binning, comparative biology and taxonomic classification.</title>
        <authorList>
            <person name="Goeker M."/>
        </authorList>
    </citation>
    <scope>NUCLEOTIDE SEQUENCE [LARGE SCALE GENOMIC DNA]</scope>
    <source>
        <strain evidence="11 12">DSM 1837</strain>
    </source>
</reference>
<evidence type="ECO:0000256" key="5">
    <source>
        <dbReference type="ARBA" id="ARBA00022692"/>
    </source>
</evidence>
<dbReference type="PROSITE" id="PS51779">
    <property type="entry name" value="POTRA"/>
    <property type="match status" value="1"/>
</dbReference>
<dbReference type="InterPro" id="IPR005548">
    <property type="entry name" value="Cell_div_FtsQ/DivIB_C"/>
</dbReference>
<dbReference type="GO" id="GO:0032153">
    <property type="term" value="C:cell division site"/>
    <property type="evidence" value="ECO:0007669"/>
    <property type="project" value="UniProtKB-UniRule"/>
</dbReference>
<evidence type="ECO:0000256" key="8">
    <source>
        <dbReference type="ARBA" id="ARBA00023306"/>
    </source>
</evidence>
<dbReference type="HAMAP" id="MF_00911">
    <property type="entry name" value="FtsQ_subfam"/>
    <property type="match status" value="1"/>
</dbReference>
<keyword evidence="4 9" id="KW-0132">Cell division</keyword>
<keyword evidence="2 9" id="KW-1003">Cell membrane</keyword>
<proteinExistence type="inferred from homology"/>
<dbReference type="InterPro" id="IPR034746">
    <property type="entry name" value="POTRA"/>
</dbReference>
<dbReference type="OrthoDB" id="9790370at2"/>
<dbReference type="InterPro" id="IPR045335">
    <property type="entry name" value="FtsQ_C_sf"/>
</dbReference>
<evidence type="ECO:0000256" key="7">
    <source>
        <dbReference type="ARBA" id="ARBA00023136"/>
    </source>
</evidence>
<keyword evidence="8 9" id="KW-0131">Cell cycle</keyword>
<gene>
    <name evidence="9" type="primary">ftsQ</name>
    <name evidence="11" type="ORF">EV674_11243</name>
</gene>
<protein>
    <recommendedName>
        <fullName evidence="9">Cell division protein FtsQ</fullName>
    </recommendedName>
</protein>